<dbReference type="Gene3D" id="2.60.40.2470">
    <property type="entry name" value="SoxY domain"/>
    <property type="match status" value="1"/>
</dbReference>
<dbReference type="InterPro" id="IPR006311">
    <property type="entry name" value="TAT_signal"/>
</dbReference>
<reference evidence="3 4" key="1">
    <citation type="submission" date="2015-08" db="EMBL/GenBank/DDBJ databases">
        <title>Complete genome sequence of Sulfurifustis variabilis.</title>
        <authorList>
            <person name="Miura A."/>
            <person name="Kojima H."/>
            <person name="Fukui M."/>
        </authorList>
    </citation>
    <scope>NUCLEOTIDE SEQUENCE [LARGE SCALE GENOMIC DNA]</scope>
    <source>
        <strain evidence="4">skN76</strain>
    </source>
</reference>
<feature type="signal peptide" evidence="1">
    <location>
        <begin position="1"/>
        <end position="35"/>
    </location>
</feature>
<evidence type="ECO:0000313" key="4">
    <source>
        <dbReference type="Proteomes" id="UP000218899"/>
    </source>
</evidence>
<keyword evidence="1" id="KW-0732">Signal</keyword>
<dbReference type="InterPro" id="IPR016568">
    <property type="entry name" value="Sulphur_oxidation_SoxY"/>
</dbReference>
<dbReference type="EMBL" id="AP014936">
    <property type="protein sequence ID" value="BAU47735.1"/>
    <property type="molecule type" value="Genomic_DNA"/>
</dbReference>
<dbReference type="RefSeq" id="WP_197703384.1">
    <property type="nucleotide sequence ID" value="NZ_AP014936.1"/>
</dbReference>
<dbReference type="Pfam" id="PF13501">
    <property type="entry name" value="SoxY"/>
    <property type="match status" value="1"/>
</dbReference>
<gene>
    <name evidence="3" type="ORF">SVA_1160</name>
</gene>
<feature type="domain" description="Ig-like SoxY" evidence="2">
    <location>
        <begin position="53"/>
        <end position="155"/>
    </location>
</feature>
<evidence type="ECO:0000256" key="1">
    <source>
        <dbReference type="SAM" id="SignalP"/>
    </source>
</evidence>
<name>A0A1B4V317_9GAMM</name>
<evidence type="ECO:0000313" key="3">
    <source>
        <dbReference type="EMBL" id="BAU47735.1"/>
    </source>
</evidence>
<dbReference type="PROSITE" id="PS51318">
    <property type="entry name" value="TAT"/>
    <property type="match status" value="1"/>
</dbReference>
<dbReference type="Proteomes" id="UP000218899">
    <property type="component" value="Chromosome"/>
</dbReference>
<sequence length="157" mass="15958">MTEIHRRTFLKGTLASAALGVAAAAGLLRPARALAADWPTGAFEAKSIEGALKNLYGGAQTAGAGAIKIKAPIQAENGAVVPISVSAGMPNVEAISIYVEKNERPLIANTEITGAGGYFSARMKMAQSSDVQVVVKSGGKLYSAKQNIKVTVGGCGG</sequence>
<organism evidence="3 4">
    <name type="scientific">Sulfurifustis variabilis</name>
    <dbReference type="NCBI Taxonomy" id="1675686"/>
    <lineage>
        <taxon>Bacteria</taxon>
        <taxon>Pseudomonadati</taxon>
        <taxon>Pseudomonadota</taxon>
        <taxon>Gammaproteobacteria</taxon>
        <taxon>Acidiferrobacterales</taxon>
        <taxon>Acidiferrobacteraceae</taxon>
        <taxon>Sulfurifustis</taxon>
    </lineage>
</organism>
<dbReference type="AlphaFoldDB" id="A0A1B4V317"/>
<dbReference type="InterPro" id="IPR038162">
    <property type="entry name" value="SoxY_sf"/>
</dbReference>
<dbReference type="InterPro" id="IPR032711">
    <property type="entry name" value="SoxY"/>
</dbReference>
<keyword evidence="4" id="KW-1185">Reference proteome</keyword>
<proteinExistence type="predicted"/>
<evidence type="ECO:0000259" key="2">
    <source>
        <dbReference type="Pfam" id="PF13501"/>
    </source>
</evidence>
<accession>A0A1B4V317</accession>
<dbReference type="PIRSF" id="PIRSF010312">
    <property type="entry name" value="Sulphur_oxidation_SoxY"/>
    <property type="match status" value="1"/>
</dbReference>
<feature type="chain" id="PRO_5008571289" evidence="1">
    <location>
        <begin position="36"/>
        <end position="157"/>
    </location>
</feature>
<dbReference type="KEGG" id="sva:SVA_1160"/>
<dbReference type="NCBIfam" id="TIGR04488">
    <property type="entry name" value="SoxY_true_GGCGG"/>
    <property type="match status" value="1"/>
</dbReference>
<protein>
    <submittedName>
        <fullName evidence="3">Sulfur oxidation protein SoxY</fullName>
    </submittedName>
</protein>